<feature type="compositionally biased region" description="Polar residues" evidence="1">
    <location>
        <begin position="138"/>
        <end position="148"/>
    </location>
</feature>
<reference evidence="2" key="2">
    <citation type="journal article" date="2023" name="Plants (Basel)">
        <title>Annotation of the Turnera subulata (Passifloraceae) Draft Genome Reveals the S-Locus Evolved after the Divergence of Turneroideae from Passifloroideae in a Stepwise Manner.</title>
        <authorList>
            <person name="Henning P.M."/>
            <person name="Roalson E.H."/>
            <person name="Mir W."/>
            <person name="McCubbin A.G."/>
            <person name="Shore J.S."/>
        </authorList>
    </citation>
    <scope>NUCLEOTIDE SEQUENCE</scope>
    <source>
        <strain evidence="2">F60SS</strain>
    </source>
</reference>
<comment type="caution">
    <text evidence="2">The sequence shown here is derived from an EMBL/GenBank/DDBJ whole genome shotgun (WGS) entry which is preliminary data.</text>
</comment>
<feature type="compositionally biased region" description="Acidic residues" evidence="1">
    <location>
        <begin position="81"/>
        <end position="96"/>
    </location>
</feature>
<evidence type="ECO:0000313" key="3">
    <source>
        <dbReference type="Proteomes" id="UP001141552"/>
    </source>
</evidence>
<proteinExistence type="predicted"/>
<feature type="region of interest" description="Disordered" evidence="1">
    <location>
        <begin position="394"/>
        <end position="419"/>
    </location>
</feature>
<feature type="compositionally biased region" description="Basic residues" evidence="1">
    <location>
        <begin position="157"/>
        <end position="167"/>
    </location>
</feature>
<dbReference type="EMBL" id="JAKUCV010003680">
    <property type="protein sequence ID" value="KAJ4838035.1"/>
    <property type="molecule type" value="Genomic_DNA"/>
</dbReference>
<feature type="region of interest" description="Disordered" evidence="1">
    <location>
        <begin position="829"/>
        <end position="852"/>
    </location>
</feature>
<feature type="compositionally biased region" description="Acidic residues" evidence="1">
    <location>
        <begin position="843"/>
        <end position="852"/>
    </location>
</feature>
<sequence length="852" mass="95915">MASSPTNTHHDPPPIATPPPPSPPPQNPNPNPNMSTTPNNPDQDPIPAQDTQQQPEEQIPAEETQQPEEGIPAEETRQPEEELPAEETQQPEEEIPENQPNPPQSDQPQTENTNNLTVQIPDPPEDQPEDDLEELTPFSPTLSDTQMPSRRGGGGGQKRKRPGKKRNAAQEKKALKKLEILSTTLKVVPFVPDRKTLDFDSHEGLLRRLGLWDFVHLDFDFPVRSDLIAQLIAGYNSSARASYVNGVRVLVNRSDLARALKLPVKKEKGSAGEGVVEVEESEEAVAFVEKFVSEWLLLHDDNMWMTPDEVVNWMKLVKEGNFDKVDWASLVWFMVDKELTASPELENCYYASHLQILIKSQKEELLEVVEEEEEEEVERMEVDVKDDVEAVADDARTGEEEPHGGPKLEEHIGDPKLEEHIGDPKLEEHHIELSLGGTENDNNMMKDDEGDKEGKEEDVGDGDMMDFDGIRDGVVQGQWEKSGMDGAFLRSCSFGVKDVECSLGGDGEGAECGEEREEEQGVEDGEEEEEGGAREEEGEEEEAEDLDFHISPRGDSLHGVGNENLIATMEGGQINFDSGLQIHDDLSSGEFLASRVDAHTVPGSSSLFGNLNMNKREIEHVDDDLPHQMLNGGNKRMRCDEPPSDLDGCLEQLEHWTRKARMAQQAKEQEHQQMSMTQQQAWIGEVQQRDTFIQHLQKEQQKKQVQVYRLERELYMMGNLLVGYRKALKETHKAFAEYRAKCQLPEEPIYKDAGSGGLVLSTTELEKLRLKQEEERRLNRLMIEQKVKDFETGWAMKFESYNDAVEILLDKFLAVEAKFSVVKNMSVKTTASEKPDCAPVEETPVEETPVEE</sequence>
<keyword evidence="3" id="KW-1185">Reference proteome</keyword>
<feature type="compositionally biased region" description="Basic and acidic residues" evidence="1">
    <location>
        <begin position="546"/>
        <end position="556"/>
    </location>
</feature>
<dbReference type="PANTHER" id="PTHR35120">
    <property type="entry name" value="HISTONE ACETYLTRANSFERASE KAT6B-LIKE"/>
    <property type="match status" value="1"/>
</dbReference>
<dbReference type="OrthoDB" id="1935530at2759"/>
<feature type="compositionally biased region" description="Low complexity" evidence="1">
    <location>
        <begin position="52"/>
        <end position="69"/>
    </location>
</feature>
<accession>A0A9Q0JEV2</accession>
<gene>
    <name evidence="2" type="ORF">Tsubulata_019515</name>
</gene>
<feature type="region of interest" description="Disordered" evidence="1">
    <location>
        <begin position="434"/>
        <end position="462"/>
    </location>
</feature>
<dbReference type="AlphaFoldDB" id="A0A9Q0JEV2"/>
<dbReference type="Proteomes" id="UP001141552">
    <property type="component" value="Unassembled WGS sequence"/>
</dbReference>
<evidence type="ECO:0000256" key="1">
    <source>
        <dbReference type="SAM" id="MobiDB-lite"/>
    </source>
</evidence>
<evidence type="ECO:0000313" key="2">
    <source>
        <dbReference type="EMBL" id="KAJ4838035.1"/>
    </source>
</evidence>
<name>A0A9Q0JEV2_9ROSI</name>
<reference evidence="2" key="1">
    <citation type="submission" date="2022-02" db="EMBL/GenBank/DDBJ databases">
        <authorList>
            <person name="Henning P.M."/>
            <person name="McCubbin A.G."/>
            <person name="Shore J.S."/>
        </authorList>
    </citation>
    <scope>NUCLEOTIDE SEQUENCE</scope>
    <source>
        <strain evidence="2">F60SS</strain>
        <tissue evidence="2">Leaves</tissue>
    </source>
</reference>
<feature type="region of interest" description="Disordered" evidence="1">
    <location>
        <begin position="1"/>
        <end position="172"/>
    </location>
</feature>
<feature type="region of interest" description="Disordered" evidence="1">
    <location>
        <begin position="504"/>
        <end position="559"/>
    </location>
</feature>
<feature type="compositionally biased region" description="Pro residues" evidence="1">
    <location>
        <begin position="13"/>
        <end position="31"/>
    </location>
</feature>
<organism evidence="2 3">
    <name type="scientific">Turnera subulata</name>
    <dbReference type="NCBI Taxonomy" id="218843"/>
    <lineage>
        <taxon>Eukaryota</taxon>
        <taxon>Viridiplantae</taxon>
        <taxon>Streptophyta</taxon>
        <taxon>Embryophyta</taxon>
        <taxon>Tracheophyta</taxon>
        <taxon>Spermatophyta</taxon>
        <taxon>Magnoliopsida</taxon>
        <taxon>eudicotyledons</taxon>
        <taxon>Gunneridae</taxon>
        <taxon>Pentapetalae</taxon>
        <taxon>rosids</taxon>
        <taxon>fabids</taxon>
        <taxon>Malpighiales</taxon>
        <taxon>Passifloraceae</taxon>
        <taxon>Turnera</taxon>
    </lineage>
</organism>
<feature type="compositionally biased region" description="Acidic residues" evidence="1">
    <location>
        <begin position="123"/>
        <end position="134"/>
    </location>
</feature>
<protein>
    <submittedName>
        <fullName evidence="2">Uncharacterized protein</fullName>
    </submittedName>
</protein>
<feature type="compositionally biased region" description="Low complexity" evidence="1">
    <location>
        <begin position="32"/>
        <end position="41"/>
    </location>
</feature>
<feature type="compositionally biased region" description="Basic and acidic residues" evidence="1">
    <location>
        <begin position="444"/>
        <end position="457"/>
    </location>
</feature>
<dbReference type="PANTHER" id="PTHR35120:SF2">
    <property type="entry name" value="AMINOTRANSFERASE-LIKE PLANT MOBILE DOMAIN-CONTAINING PROTEIN"/>
    <property type="match status" value="1"/>
</dbReference>
<feature type="compositionally biased region" description="Acidic residues" evidence="1">
    <location>
        <begin position="508"/>
        <end position="545"/>
    </location>
</feature>